<dbReference type="RefSeq" id="WP_310885176.1">
    <property type="nucleotide sequence ID" value="NZ_CP121646.1"/>
</dbReference>
<name>A0ABY8JDJ1_9BRAD</name>
<keyword evidence="2" id="KW-1185">Reference proteome</keyword>
<reference evidence="1 2" key="1">
    <citation type="submission" date="2023-04" db="EMBL/GenBank/DDBJ databases">
        <title>Australian commercial rhizobial inoculants.</title>
        <authorList>
            <person name="Kohlmeier M.G."/>
            <person name="O'Hara G.W."/>
            <person name="Colombi E."/>
            <person name="Ramsay J.P."/>
            <person name="Terpolilli J."/>
        </authorList>
    </citation>
    <scope>NUCLEOTIDE SEQUENCE [LARGE SCALE GENOMIC DNA]</scope>
    <source>
        <strain evidence="1 2">CB627</strain>
    </source>
</reference>
<protein>
    <submittedName>
        <fullName evidence="1">Uncharacterized protein</fullName>
    </submittedName>
</protein>
<accession>A0ABY8JDJ1</accession>
<dbReference type="Proteomes" id="UP001221546">
    <property type="component" value="Chromosome"/>
</dbReference>
<evidence type="ECO:0000313" key="1">
    <source>
        <dbReference type="EMBL" id="WFU62505.1"/>
    </source>
</evidence>
<gene>
    <name evidence="1" type="ORF">QA636_34250</name>
</gene>
<evidence type="ECO:0000313" key="2">
    <source>
        <dbReference type="Proteomes" id="UP001221546"/>
    </source>
</evidence>
<organism evidence="1 2">
    <name type="scientific">Bradyrhizobium brasilense</name>
    <dbReference type="NCBI Taxonomy" id="1419277"/>
    <lineage>
        <taxon>Bacteria</taxon>
        <taxon>Pseudomonadati</taxon>
        <taxon>Pseudomonadota</taxon>
        <taxon>Alphaproteobacteria</taxon>
        <taxon>Hyphomicrobiales</taxon>
        <taxon>Nitrobacteraceae</taxon>
        <taxon>Bradyrhizobium</taxon>
    </lineage>
</organism>
<dbReference type="EMBL" id="CP121646">
    <property type="protein sequence ID" value="WFU62505.1"/>
    <property type="molecule type" value="Genomic_DNA"/>
</dbReference>
<proteinExistence type="predicted"/>
<sequence>MQQSDRHAANNRDDQTVVRRVLPDSLGGFGDLLPVPDTGEALVVGDAILLPTRIRIAKPRNEPLSGAIEFWDRWADSNTAAALDKGRRELATPDADDLMQPTGR</sequence>